<dbReference type="Gene3D" id="3.30.565.10">
    <property type="entry name" value="Histidine kinase-like ATPase, C-terminal domain"/>
    <property type="match status" value="1"/>
</dbReference>
<dbReference type="OrthoDB" id="220475at2"/>
<feature type="domain" description="Response regulatory" evidence="6">
    <location>
        <begin position="956"/>
        <end position="1072"/>
    </location>
</feature>
<feature type="domain" description="PAC" evidence="8">
    <location>
        <begin position="397"/>
        <end position="448"/>
    </location>
</feature>
<gene>
    <name evidence="9" type="ORF">PX52LOC_04818</name>
</gene>
<feature type="domain" description="PAS" evidence="7">
    <location>
        <begin position="155"/>
        <end position="211"/>
    </location>
</feature>
<dbReference type="EMBL" id="CP042425">
    <property type="protein sequence ID" value="QEL17807.1"/>
    <property type="molecule type" value="Genomic_DNA"/>
</dbReference>
<dbReference type="InterPro" id="IPR003661">
    <property type="entry name" value="HisK_dim/P_dom"/>
</dbReference>
<feature type="domain" description="PAS" evidence="7">
    <location>
        <begin position="322"/>
        <end position="395"/>
    </location>
</feature>
<evidence type="ECO:0000259" key="8">
    <source>
        <dbReference type="PROSITE" id="PS50113"/>
    </source>
</evidence>
<dbReference type="PRINTS" id="PR00344">
    <property type="entry name" value="BCTRLSENSOR"/>
</dbReference>
<dbReference type="Pfam" id="PF08447">
    <property type="entry name" value="PAS_3"/>
    <property type="match status" value="1"/>
</dbReference>
<dbReference type="Gene3D" id="3.40.50.2300">
    <property type="match status" value="1"/>
</dbReference>
<dbReference type="InterPro" id="IPR005467">
    <property type="entry name" value="His_kinase_dom"/>
</dbReference>
<feature type="domain" description="PAC" evidence="8">
    <location>
        <begin position="646"/>
        <end position="700"/>
    </location>
</feature>
<dbReference type="Pfam" id="PF02518">
    <property type="entry name" value="HATPase_c"/>
    <property type="match status" value="1"/>
</dbReference>
<evidence type="ECO:0000256" key="3">
    <source>
        <dbReference type="ARBA" id="ARBA00022553"/>
    </source>
</evidence>
<proteinExistence type="predicted"/>
<dbReference type="SUPFAM" id="SSF52172">
    <property type="entry name" value="CheY-like"/>
    <property type="match status" value="1"/>
</dbReference>
<dbReference type="AlphaFoldDB" id="A0A5C1AI09"/>
<sequence length="1075" mass="119443">MTELEPNSGEATEGELFRLLVENVKDYAIFVTDPEGRVCSWNPGAERLLGYSASEIIGQPTALFSTPESNNEQVTQREMDRAAETGRGEDERWHVRKDGSRFWSGGTISPLWDEGHRLRGFARIMRDRTAQKHSDDALKDALASAERVEQDRREVETRFTSLVKHVKDHTIFTMDLGGGITSWNEAAERTLGYSESEILGQPFSVIFTPEDIRDGVPEREIHIAGETGQADNVRWHLRKGGVRFWADGIVTPLQDASGRHTGYSKIMRDMTEQKRMEEELLRAHEGVETQVREQTIELRTANDDLRAASVAQSVQEGLRAKSEAQFRELTAHLHQSLWMFDALEARVLYVSPGYEKIWGRSCQSLLDNPGSFMEGIHPLDQEMMTRESSVMYRTGHIDTECRVLRPDGSVRRVWIRGYPITESGRIVRIVGVVEDVTEKRQLTEQRDAVLTRLQLHIERMPLAYLLAGPDMRYSAWNPAAERMFGFTEAEVLGKHPFEVIVPPLSQAAVGKVFERLKAGDMDAHGECENKTKDGRVITCDWSNTPLLGENGEFIGCISLAQDITSRREGEKTLRLRDRAIQAVSQGILITDPNLPDNPIIYASHGFERITGYRADEVLGRNCRLLQGQETEPDAVATVRSAIRDGRECSVELLNYRKDGTKFWNALFVTPVRDDDGRLAHFVGVQADVTGRRVLEQAFHQSQKMEAVGQLAGGVAHDFNNLLTIISGYSDILLSTLGASDPVRESVKAISEAGGRAASLTRQLLAFSRQTVLEPKVLELNAVLRETEKMLRRLIGEDILLTAVLDPHISRVKVDPGQLDQILMNLSVNARDAMPRGGKLTLETRNVDLDGQYAQSHVEAEGGRYVMLAVTDSGSGMTPEVMAHIFEPFFTTKGVGKGTGLGLSVVHGIVKQSGGRIEVYSEPGLGTTFKIYFPAIKELADSAKESAEKGDMRGTETILLVKDEDGVRGLALLVLQTYGYNVLAASDGRRALRAIENHQGSIDLLVTDVVMPGMGGGELAEAVKKQFPHMKVLFSSGYTDDSAVRQGILEAEVAFLQKPYSPQSLARKVRQILDKK</sequence>
<dbReference type="CDD" id="cd00082">
    <property type="entry name" value="HisKA"/>
    <property type="match status" value="1"/>
</dbReference>
<dbReference type="InterPro" id="IPR000014">
    <property type="entry name" value="PAS"/>
</dbReference>
<feature type="domain" description="Histidine kinase" evidence="5">
    <location>
        <begin position="713"/>
        <end position="936"/>
    </location>
</feature>
<dbReference type="SUPFAM" id="SSF55785">
    <property type="entry name" value="PYP-like sensor domain (PAS domain)"/>
    <property type="match status" value="5"/>
</dbReference>
<dbReference type="SMART" id="SM00448">
    <property type="entry name" value="REC"/>
    <property type="match status" value="1"/>
</dbReference>
<evidence type="ECO:0000259" key="7">
    <source>
        <dbReference type="PROSITE" id="PS50112"/>
    </source>
</evidence>
<accession>A0A5C1AI09</accession>
<dbReference type="PROSITE" id="PS50109">
    <property type="entry name" value="HIS_KIN"/>
    <property type="match status" value="1"/>
</dbReference>
<reference evidence="10" key="1">
    <citation type="submission" date="2019-08" db="EMBL/GenBank/DDBJ databases">
        <title>Limnoglobus roseus gen. nov., sp. nov., a novel freshwater planctomycete with a giant genome from the family Gemmataceae.</title>
        <authorList>
            <person name="Kulichevskaya I.S."/>
            <person name="Naumoff D.G."/>
            <person name="Miroshnikov K."/>
            <person name="Ivanova A."/>
            <person name="Philippov D.A."/>
            <person name="Hakobyan A."/>
            <person name="Rijpstra I.C."/>
            <person name="Sinninghe Damste J.S."/>
            <person name="Liesack W."/>
            <person name="Dedysh S.N."/>
        </authorList>
    </citation>
    <scope>NUCLEOTIDE SEQUENCE [LARGE SCALE GENOMIC DNA]</scope>
    <source>
        <strain evidence="10">PX52</strain>
    </source>
</reference>
<name>A0A5C1AI09_9BACT</name>
<dbReference type="InterPro" id="IPR036890">
    <property type="entry name" value="HATPase_C_sf"/>
</dbReference>
<dbReference type="InterPro" id="IPR011006">
    <property type="entry name" value="CheY-like_superfamily"/>
</dbReference>
<evidence type="ECO:0000313" key="10">
    <source>
        <dbReference type="Proteomes" id="UP000324974"/>
    </source>
</evidence>
<dbReference type="Pfam" id="PF13426">
    <property type="entry name" value="PAS_9"/>
    <property type="match status" value="3"/>
</dbReference>
<dbReference type="InterPro" id="IPR000700">
    <property type="entry name" value="PAS-assoc_C"/>
</dbReference>
<keyword evidence="3 4" id="KW-0597">Phosphoprotein</keyword>
<dbReference type="Pfam" id="PF08448">
    <property type="entry name" value="PAS_4"/>
    <property type="match status" value="1"/>
</dbReference>
<dbReference type="Pfam" id="PF00072">
    <property type="entry name" value="Response_reg"/>
    <property type="match status" value="1"/>
</dbReference>
<dbReference type="PANTHER" id="PTHR43065:SF42">
    <property type="entry name" value="TWO-COMPONENT SENSOR PPRA"/>
    <property type="match status" value="1"/>
</dbReference>
<feature type="domain" description="PAS" evidence="7">
    <location>
        <begin position="572"/>
        <end position="645"/>
    </location>
</feature>
<feature type="domain" description="PAC" evidence="8">
    <location>
        <begin position="523"/>
        <end position="575"/>
    </location>
</feature>
<dbReference type="CDD" id="cd00130">
    <property type="entry name" value="PAS"/>
    <property type="match status" value="5"/>
</dbReference>
<dbReference type="InterPro" id="IPR004358">
    <property type="entry name" value="Sig_transdc_His_kin-like_C"/>
</dbReference>
<protein>
    <recommendedName>
        <fullName evidence="2">histidine kinase</fullName>
        <ecNumber evidence="2">2.7.13.3</ecNumber>
    </recommendedName>
</protein>
<dbReference type="InterPro" id="IPR003594">
    <property type="entry name" value="HATPase_dom"/>
</dbReference>
<keyword evidence="9" id="KW-0808">Transferase</keyword>
<feature type="domain" description="PAC" evidence="8">
    <location>
        <begin position="88"/>
        <end position="140"/>
    </location>
</feature>
<dbReference type="InterPro" id="IPR013655">
    <property type="entry name" value="PAS_fold_3"/>
</dbReference>
<dbReference type="PANTHER" id="PTHR43065">
    <property type="entry name" value="SENSOR HISTIDINE KINASE"/>
    <property type="match status" value="1"/>
</dbReference>
<feature type="modified residue" description="4-aspartylphosphate" evidence="4">
    <location>
        <position position="1007"/>
    </location>
</feature>
<dbReference type="PROSITE" id="PS50110">
    <property type="entry name" value="RESPONSE_REGULATORY"/>
    <property type="match status" value="1"/>
</dbReference>
<dbReference type="PROSITE" id="PS50113">
    <property type="entry name" value="PAC"/>
    <property type="match status" value="5"/>
</dbReference>
<organism evidence="9 10">
    <name type="scientific">Limnoglobus roseus</name>
    <dbReference type="NCBI Taxonomy" id="2598579"/>
    <lineage>
        <taxon>Bacteria</taxon>
        <taxon>Pseudomonadati</taxon>
        <taxon>Planctomycetota</taxon>
        <taxon>Planctomycetia</taxon>
        <taxon>Gemmatales</taxon>
        <taxon>Gemmataceae</taxon>
        <taxon>Limnoglobus</taxon>
    </lineage>
</organism>
<dbReference type="PROSITE" id="PS50112">
    <property type="entry name" value="PAS"/>
    <property type="match status" value="5"/>
</dbReference>
<dbReference type="SUPFAM" id="SSF47384">
    <property type="entry name" value="Homodimeric domain of signal transducing histidine kinase"/>
    <property type="match status" value="1"/>
</dbReference>
<dbReference type="Proteomes" id="UP000324974">
    <property type="component" value="Chromosome"/>
</dbReference>
<dbReference type="SMART" id="SM00086">
    <property type="entry name" value="PAC"/>
    <property type="match status" value="5"/>
</dbReference>
<evidence type="ECO:0000259" key="5">
    <source>
        <dbReference type="PROSITE" id="PS50109"/>
    </source>
</evidence>
<dbReference type="Gene3D" id="1.10.287.130">
    <property type="match status" value="1"/>
</dbReference>
<keyword evidence="10" id="KW-1185">Reference proteome</keyword>
<evidence type="ECO:0000259" key="6">
    <source>
        <dbReference type="PROSITE" id="PS50110"/>
    </source>
</evidence>
<dbReference type="KEGG" id="lrs:PX52LOC_04818"/>
<dbReference type="SMART" id="SM00387">
    <property type="entry name" value="HATPase_c"/>
    <property type="match status" value="1"/>
</dbReference>
<feature type="domain" description="PAC" evidence="8">
    <location>
        <begin position="229"/>
        <end position="282"/>
    </location>
</feature>
<dbReference type="InterPro" id="IPR001610">
    <property type="entry name" value="PAC"/>
</dbReference>
<feature type="domain" description="PAS" evidence="7">
    <location>
        <begin position="13"/>
        <end position="86"/>
    </location>
</feature>
<dbReference type="Pfam" id="PF00512">
    <property type="entry name" value="HisKA"/>
    <property type="match status" value="1"/>
</dbReference>
<dbReference type="GO" id="GO:0000155">
    <property type="term" value="F:phosphorelay sensor kinase activity"/>
    <property type="evidence" value="ECO:0007669"/>
    <property type="project" value="InterPro"/>
</dbReference>
<dbReference type="SMART" id="SM00091">
    <property type="entry name" value="PAS"/>
    <property type="match status" value="5"/>
</dbReference>
<dbReference type="NCBIfam" id="TIGR00229">
    <property type="entry name" value="sensory_box"/>
    <property type="match status" value="5"/>
</dbReference>
<dbReference type="InterPro" id="IPR001789">
    <property type="entry name" value="Sig_transdc_resp-reg_receiver"/>
</dbReference>
<dbReference type="InterPro" id="IPR035965">
    <property type="entry name" value="PAS-like_dom_sf"/>
</dbReference>
<evidence type="ECO:0000256" key="2">
    <source>
        <dbReference type="ARBA" id="ARBA00012438"/>
    </source>
</evidence>
<keyword evidence="9" id="KW-0418">Kinase</keyword>
<evidence type="ECO:0000256" key="1">
    <source>
        <dbReference type="ARBA" id="ARBA00000085"/>
    </source>
</evidence>
<dbReference type="InterPro" id="IPR013656">
    <property type="entry name" value="PAS_4"/>
</dbReference>
<dbReference type="SUPFAM" id="SSF55874">
    <property type="entry name" value="ATPase domain of HSP90 chaperone/DNA topoisomerase II/histidine kinase"/>
    <property type="match status" value="1"/>
</dbReference>
<comment type="catalytic activity">
    <reaction evidence="1">
        <text>ATP + protein L-histidine = ADP + protein N-phospho-L-histidine.</text>
        <dbReference type="EC" id="2.7.13.3"/>
    </reaction>
</comment>
<feature type="domain" description="PAS" evidence="7">
    <location>
        <begin position="449"/>
        <end position="520"/>
    </location>
</feature>
<evidence type="ECO:0000256" key="4">
    <source>
        <dbReference type="PROSITE-ProRule" id="PRU00169"/>
    </source>
</evidence>
<dbReference type="EC" id="2.7.13.3" evidence="2"/>
<dbReference type="Gene3D" id="3.30.450.20">
    <property type="entry name" value="PAS domain"/>
    <property type="match status" value="5"/>
</dbReference>
<dbReference type="InterPro" id="IPR036097">
    <property type="entry name" value="HisK_dim/P_sf"/>
</dbReference>
<dbReference type="RefSeq" id="WP_149112370.1">
    <property type="nucleotide sequence ID" value="NZ_CP042425.1"/>
</dbReference>
<evidence type="ECO:0000313" key="9">
    <source>
        <dbReference type="EMBL" id="QEL17807.1"/>
    </source>
</evidence>
<dbReference type="SMART" id="SM00388">
    <property type="entry name" value="HisKA"/>
    <property type="match status" value="1"/>
</dbReference>